<keyword evidence="2 5" id="KW-0548">Nucleotidyltransferase</keyword>
<dbReference type="HAMAP" id="MF_02114">
    <property type="entry name" value="CofC"/>
    <property type="match status" value="1"/>
</dbReference>
<gene>
    <name evidence="5" type="primary">fbiD</name>
    <name evidence="6" type="ORF">BJ971_000859</name>
</gene>
<organism evidence="6 7">
    <name type="scientific">Actinoplanes digitatis</name>
    <dbReference type="NCBI Taxonomy" id="1868"/>
    <lineage>
        <taxon>Bacteria</taxon>
        <taxon>Bacillati</taxon>
        <taxon>Actinomycetota</taxon>
        <taxon>Actinomycetes</taxon>
        <taxon>Micromonosporales</taxon>
        <taxon>Micromonosporaceae</taxon>
        <taxon>Actinoplanes</taxon>
    </lineage>
</organism>
<comment type="function">
    <text evidence="5">Guanylyltransferase that catalyzes the activation of phosphoenolpyruvate (PEP) as enolpyruvoyl-2-diphospho-5'-guanosine, via the condensation of PEP with GTP. It is involved in the biosynthesis of coenzyme F420, a hydride carrier cofactor.</text>
</comment>
<evidence type="ECO:0000313" key="7">
    <source>
        <dbReference type="Proteomes" id="UP000578112"/>
    </source>
</evidence>
<keyword evidence="1 5" id="KW-0808">Transferase</keyword>
<feature type="binding site" evidence="5">
    <location>
        <position position="139"/>
    </location>
    <ligand>
        <name>phosphoenolpyruvate</name>
        <dbReference type="ChEBI" id="CHEBI:58702"/>
    </ligand>
</feature>
<dbReference type="EC" id="2.7.7.105" evidence="5"/>
<dbReference type="PANTHER" id="PTHR40392">
    <property type="entry name" value="2-PHOSPHO-L-LACTATE GUANYLYLTRANSFERASE"/>
    <property type="match status" value="1"/>
</dbReference>
<keyword evidence="3 5" id="KW-0547">Nucleotide-binding</keyword>
<dbReference type="EMBL" id="JACHNH010000001">
    <property type="protein sequence ID" value="MBB4760303.1"/>
    <property type="molecule type" value="Genomic_DNA"/>
</dbReference>
<proteinExistence type="inferred from homology"/>
<protein>
    <recommendedName>
        <fullName evidence="5">Phosphoenolpyruvate guanylyltransferase</fullName>
        <shortName evidence="5">PEP guanylyltransferase</shortName>
        <ecNumber evidence="5">2.7.7.105</ecNumber>
    </recommendedName>
</protein>
<evidence type="ECO:0000256" key="1">
    <source>
        <dbReference type="ARBA" id="ARBA00022679"/>
    </source>
</evidence>
<dbReference type="UniPathway" id="UPA00071"/>
<dbReference type="SUPFAM" id="SSF53448">
    <property type="entry name" value="Nucleotide-diphospho-sugar transferases"/>
    <property type="match status" value="1"/>
</dbReference>
<dbReference type="PANTHER" id="PTHR40392:SF1">
    <property type="entry name" value="2-PHOSPHO-L-LACTATE GUANYLYLTRANSFERASE"/>
    <property type="match status" value="1"/>
</dbReference>
<dbReference type="GO" id="GO:0043814">
    <property type="term" value="F:phospholactate guanylyltransferase activity"/>
    <property type="evidence" value="ECO:0007669"/>
    <property type="project" value="InterPro"/>
</dbReference>
<comment type="catalytic activity">
    <reaction evidence="5">
        <text>phosphoenolpyruvate + GTP + H(+) = enolpyruvoyl-2-diphospho-5'-guanosine + diphosphate</text>
        <dbReference type="Rhea" id="RHEA:30519"/>
        <dbReference type="ChEBI" id="CHEBI:15378"/>
        <dbReference type="ChEBI" id="CHEBI:33019"/>
        <dbReference type="ChEBI" id="CHEBI:37565"/>
        <dbReference type="ChEBI" id="CHEBI:58702"/>
        <dbReference type="ChEBI" id="CHEBI:143701"/>
        <dbReference type="EC" id="2.7.7.105"/>
    </reaction>
</comment>
<evidence type="ECO:0000256" key="2">
    <source>
        <dbReference type="ARBA" id="ARBA00022695"/>
    </source>
</evidence>
<evidence type="ECO:0000313" key="6">
    <source>
        <dbReference type="EMBL" id="MBB4760303.1"/>
    </source>
</evidence>
<comment type="caution">
    <text evidence="6">The sequence shown here is derived from an EMBL/GenBank/DDBJ whole genome shotgun (WGS) entry which is preliminary data.</text>
</comment>
<feature type="binding site" evidence="5">
    <location>
        <position position="158"/>
    </location>
    <ligand>
        <name>phosphoenolpyruvate</name>
        <dbReference type="ChEBI" id="CHEBI:58702"/>
    </ligand>
</feature>
<dbReference type="Gene3D" id="3.90.550.10">
    <property type="entry name" value="Spore Coat Polysaccharide Biosynthesis Protein SpsA, Chain A"/>
    <property type="match status" value="1"/>
</dbReference>
<dbReference type="GO" id="GO:0005525">
    <property type="term" value="F:GTP binding"/>
    <property type="evidence" value="ECO:0007669"/>
    <property type="project" value="UniProtKB-KW"/>
</dbReference>
<dbReference type="InterPro" id="IPR002835">
    <property type="entry name" value="CofC"/>
</dbReference>
<evidence type="ECO:0000256" key="4">
    <source>
        <dbReference type="ARBA" id="ARBA00023134"/>
    </source>
</evidence>
<feature type="binding site" evidence="5">
    <location>
        <position position="155"/>
    </location>
    <ligand>
        <name>phosphoenolpyruvate</name>
        <dbReference type="ChEBI" id="CHEBI:58702"/>
    </ligand>
</feature>
<dbReference type="InterPro" id="IPR029044">
    <property type="entry name" value="Nucleotide-diphossugar_trans"/>
</dbReference>
<keyword evidence="4 5" id="KW-0342">GTP-binding</keyword>
<evidence type="ECO:0000256" key="3">
    <source>
        <dbReference type="ARBA" id="ARBA00022741"/>
    </source>
</evidence>
<dbReference type="NCBIfam" id="TIGR03552">
    <property type="entry name" value="F420_cofC"/>
    <property type="match status" value="1"/>
</dbReference>
<keyword evidence="7" id="KW-1185">Reference proteome</keyword>
<comment type="similarity">
    <text evidence="5">Belongs to the CofC family.</text>
</comment>
<dbReference type="AlphaFoldDB" id="A0A7W7HT36"/>
<dbReference type="Proteomes" id="UP000578112">
    <property type="component" value="Unassembled WGS sequence"/>
</dbReference>
<dbReference type="GO" id="GO:0052645">
    <property type="term" value="P:F420-0 metabolic process"/>
    <property type="evidence" value="ECO:0007669"/>
    <property type="project" value="UniProtKB-UniRule"/>
</dbReference>
<name>A0A7W7HT36_9ACTN</name>
<comment type="pathway">
    <text evidence="5">Cofactor biosynthesis; coenzyme F420 biosynthesis.</text>
</comment>
<dbReference type="RefSeq" id="WP_184990018.1">
    <property type="nucleotide sequence ID" value="NZ_BOMK01000068.1"/>
</dbReference>
<reference evidence="6 7" key="1">
    <citation type="submission" date="2020-08" db="EMBL/GenBank/DDBJ databases">
        <title>Sequencing the genomes of 1000 actinobacteria strains.</title>
        <authorList>
            <person name="Klenk H.-P."/>
        </authorList>
    </citation>
    <scope>NUCLEOTIDE SEQUENCE [LARGE SCALE GENOMIC DNA]</scope>
    <source>
        <strain evidence="6 7">DSM 43149</strain>
    </source>
</reference>
<sequence length="223" mass="22185">MSGPDWTAVIPVKRLSAAKSRLRGAVLDARHEDLALAMVRDTVAAVMSCAPVAEVLVVTDDPAAAAAVAALGARAVPDRPGAGLNAALRFGADLVAGLPRRRAVLTGDLPALRPGELGEALAAAGPGRSFVADAAGTGTVLLTADAGVPLEPRFGVGSAASHAASHARALAGSWPGLRQDVDTAADLRTVLALGAGEHTCALLRDLGLIADCGACGVPAGPHR</sequence>
<evidence type="ECO:0000256" key="5">
    <source>
        <dbReference type="HAMAP-Rule" id="MF_02114"/>
    </source>
</evidence>
<dbReference type="Pfam" id="PF01983">
    <property type="entry name" value="CofC"/>
    <property type="match status" value="1"/>
</dbReference>
<accession>A0A7W7HT36</accession>